<reference evidence="1 2" key="1">
    <citation type="submission" date="2019-03" db="EMBL/GenBank/DDBJ databases">
        <title>Draft genome sequences of novel Actinobacteria.</title>
        <authorList>
            <person name="Sahin N."/>
            <person name="Ay H."/>
            <person name="Saygin H."/>
        </authorList>
    </citation>
    <scope>NUCLEOTIDE SEQUENCE [LARGE SCALE GENOMIC DNA]</scope>
    <source>
        <strain evidence="1 2">KC712</strain>
    </source>
</reference>
<name>A0A4R4WV54_9ACTN</name>
<dbReference type="OrthoDB" id="9802522at2"/>
<comment type="caution">
    <text evidence="1">The sequence shown here is derived from an EMBL/GenBank/DDBJ whole genome shotgun (WGS) entry which is preliminary data.</text>
</comment>
<evidence type="ECO:0000313" key="1">
    <source>
        <dbReference type="EMBL" id="TDD21502.1"/>
    </source>
</evidence>
<dbReference type="PANTHER" id="PTHR12631">
    <property type="entry name" value="ALPHA-L-IDURONIDASE"/>
    <property type="match status" value="1"/>
</dbReference>
<dbReference type="Gene3D" id="3.20.20.80">
    <property type="entry name" value="Glycosidases"/>
    <property type="match status" value="1"/>
</dbReference>
<sequence length="495" mass="54620">MGPAPVAHASAHDPELQERVRRLRSQFFTGPILDRLDLDSLDPARRPPHSQLGVVGHFQYADRYPWITPETMLPFVVAAGIKWVRTGLLYDHWDWSTGGPGDQVRHWVEAELRAGVKPLFTVNNNVNVGTAKEISGWVDLVRGAVAEWGQDVGAFMFGNEPGNEIWKNHYGGDYAGGHRVAAYARFVEEASKQVKAEHPNVTLVNGVQVEQVAMTQLEQSSPLIDALCMHHYTFKHGLPPEYNPRTADPRFKDFATSDPEFARTMNDYLRQGRMLLGNPDLQLWMTEVGIPSAAGREFEPDTLEPMSLTQQAKTVARMLVLGFLAVDKTFVYTLGAQGHDPARELDNYGLVTDEVTPKPAYFVLGRISALTGGQATPDPRFLATVSRFEGGALPTYVKQIGSPVARLVKERIEAKRFVTGDGRGLVAIWSSAPPRERFPARQATFAVTTSLGARPLVVDPLTGSSQVLQTHPGPSGTTLFKLDVADYPRFVLEDS</sequence>
<organism evidence="1 2">
    <name type="scientific">Nonomuraea diastatica</name>
    <dbReference type="NCBI Taxonomy" id="1848329"/>
    <lineage>
        <taxon>Bacteria</taxon>
        <taxon>Bacillati</taxon>
        <taxon>Actinomycetota</taxon>
        <taxon>Actinomycetes</taxon>
        <taxon>Streptosporangiales</taxon>
        <taxon>Streptosporangiaceae</taxon>
        <taxon>Nonomuraea</taxon>
    </lineage>
</organism>
<dbReference type="RefSeq" id="WP_132508771.1">
    <property type="nucleotide sequence ID" value="NZ_SMKP01000034.1"/>
</dbReference>
<dbReference type="SUPFAM" id="SSF51445">
    <property type="entry name" value="(Trans)glycosidases"/>
    <property type="match status" value="1"/>
</dbReference>
<dbReference type="InterPro" id="IPR051923">
    <property type="entry name" value="Glycosyl_Hydrolase_39"/>
</dbReference>
<dbReference type="EMBL" id="SMKP01000034">
    <property type="protein sequence ID" value="TDD21502.1"/>
    <property type="molecule type" value="Genomic_DNA"/>
</dbReference>
<dbReference type="InterPro" id="IPR017853">
    <property type="entry name" value="GH"/>
</dbReference>
<evidence type="ECO:0008006" key="3">
    <source>
        <dbReference type="Google" id="ProtNLM"/>
    </source>
</evidence>
<accession>A0A4R4WV54</accession>
<dbReference type="PANTHER" id="PTHR12631:SF10">
    <property type="entry name" value="BETA-XYLOSIDASE-LIKE PROTEIN-RELATED"/>
    <property type="match status" value="1"/>
</dbReference>
<dbReference type="GO" id="GO:0004553">
    <property type="term" value="F:hydrolase activity, hydrolyzing O-glycosyl compounds"/>
    <property type="evidence" value="ECO:0007669"/>
    <property type="project" value="TreeGrafter"/>
</dbReference>
<dbReference type="AlphaFoldDB" id="A0A4R4WV54"/>
<dbReference type="Proteomes" id="UP000294543">
    <property type="component" value="Unassembled WGS sequence"/>
</dbReference>
<gene>
    <name evidence="1" type="ORF">E1294_14615</name>
</gene>
<evidence type="ECO:0000313" key="2">
    <source>
        <dbReference type="Proteomes" id="UP000294543"/>
    </source>
</evidence>
<keyword evidence="2" id="KW-1185">Reference proteome</keyword>
<proteinExistence type="predicted"/>
<protein>
    <recommendedName>
        <fullName evidence="3">Glycoside hydrolase family 5 domain-containing protein</fullName>
    </recommendedName>
</protein>